<proteinExistence type="predicted"/>
<reference evidence="1" key="1">
    <citation type="submission" date="2018-05" db="EMBL/GenBank/DDBJ databases">
        <authorList>
            <person name="Lanie J.A."/>
            <person name="Ng W.-L."/>
            <person name="Kazmierczak K.M."/>
            <person name="Andrzejewski T.M."/>
            <person name="Davidsen T.M."/>
            <person name="Wayne K.J."/>
            <person name="Tettelin H."/>
            <person name="Glass J.I."/>
            <person name="Rusch D."/>
            <person name="Podicherti R."/>
            <person name="Tsui H.-C.T."/>
            <person name="Winkler M.E."/>
        </authorList>
    </citation>
    <scope>NUCLEOTIDE SEQUENCE</scope>
</reference>
<accession>A0A381PV83</accession>
<dbReference type="AlphaFoldDB" id="A0A381PV83"/>
<gene>
    <name evidence="1" type="ORF">METZ01_LOCUS23292</name>
</gene>
<organism evidence="1">
    <name type="scientific">marine metagenome</name>
    <dbReference type="NCBI Taxonomy" id="408172"/>
    <lineage>
        <taxon>unclassified sequences</taxon>
        <taxon>metagenomes</taxon>
        <taxon>ecological metagenomes</taxon>
    </lineage>
</organism>
<dbReference type="EMBL" id="UINC01001091">
    <property type="protein sequence ID" value="SUZ70438.1"/>
    <property type="molecule type" value="Genomic_DNA"/>
</dbReference>
<protein>
    <submittedName>
        <fullName evidence="1">Uncharacterized protein</fullName>
    </submittedName>
</protein>
<sequence>MEGIAMDVKTKQIYLVTDTNGKNYLYIQLD</sequence>
<evidence type="ECO:0000313" key="1">
    <source>
        <dbReference type="EMBL" id="SUZ70438.1"/>
    </source>
</evidence>
<name>A0A381PV83_9ZZZZ</name>